<dbReference type="AlphaFoldDB" id="A0AAE3GS97"/>
<organism evidence="1 2">
    <name type="scientific">Limnofasciculus baicalensis BBK-W-15</name>
    <dbReference type="NCBI Taxonomy" id="2699891"/>
    <lineage>
        <taxon>Bacteria</taxon>
        <taxon>Bacillati</taxon>
        <taxon>Cyanobacteriota</taxon>
        <taxon>Cyanophyceae</taxon>
        <taxon>Coleofasciculales</taxon>
        <taxon>Coleofasciculaceae</taxon>
        <taxon>Limnofasciculus</taxon>
        <taxon>Limnofasciculus baicalensis</taxon>
    </lineage>
</organism>
<evidence type="ECO:0000313" key="1">
    <source>
        <dbReference type="EMBL" id="MCP2728898.1"/>
    </source>
</evidence>
<name>A0AAE3GS97_9CYAN</name>
<keyword evidence="2" id="KW-1185">Reference proteome</keyword>
<evidence type="ECO:0000313" key="2">
    <source>
        <dbReference type="Proteomes" id="UP001204953"/>
    </source>
</evidence>
<protein>
    <submittedName>
        <fullName evidence="1">Uncharacterized protein</fullName>
    </submittedName>
</protein>
<comment type="caution">
    <text evidence="1">The sequence shown here is derived from an EMBL/GenBank/DDBJ whole genome shotgun (WGS) entry which is preliminary data.</text>
</comment>
<dbReference type="Proteomes" id="UP001204953">
    <property type="component" value="Unassembled WGS sequence"/>
</dbReference>
<accession>A0AAE3GS97</accession>
<reference evidence="1" key="1">
    <citation type="submission" date="2022-06" db="EMBL/GenBank/DDBJ databases">
        <title>New cyanobacteria of genus Symplocastrum in benthos of Lake Baikal.</title>
        <authorList>
            <person name="Sorokovikova E."/>
            <person name="Tikhonova I."/>
            <person name="Krasnopeev A."/>
            <person name="Evseev P."/>
            <person name="Gladkikh A."/>
            <person name="Belykh O."/>
        </authorList>
    </citation>
    <scope>NUCLEOTIDE SEQUENCE</scope>
    <source>
        <strain evidence="1">BBK-W-15</strain>
    </source>
</reference>
<dbReference type="RefSeq" id="WP_254011688.1">
    <property type="nucleotide sequence ID" value="NZ_JAMZMM010000081.1"/>
</dbReference>
<dbReference type="EMBL" id="JAMZMM010000081">
    <property type="protein sequence ID" value="MCP2728898.1"/>
    <property type="molecule type" value="Genomic_DNA"/>
</dbReference>
<sequence length="50" mass="5893">MAVIFQIVVGNYPVPDYQQMWTEWVMIKLDLVEIQESSPHCNQIALTWVK</sequence>
<proteinExistence type="predicted"/>
<gene>
    <name evidence="1" type="ORF">NJ959_10550</name>
</gene>